<evidence type="ECO:0000313" key="3">
    <source>
        <dbReference type="Proteomes" id="UP001218188"/>
    </source>
</evidence>
<organism evidence="2 3">
    <name type="scientific">Mycena alexandri</name>
    <dbReference type="NCBI Taxonomy" id="1745969"/>
    <lineage>
        <taxon>Eukaryota</taxon>
        <taxon>Fungi</taxon>
        <taxon>Dikarya</taxon>
        <taxon>Basidiomycota</taxon>
        <taxon>Agaricomycotina</taxon>
        <taxon>Agaricomycetes</taxon>
        <taxon>Agaricomycetidae</taxon>
        <taxon>Agaricales</taxon>
        <taxon>Marasmiineae</taxon>
        <taxon>Mycenaceae</taxon>
        <taxon>Mycena</taxon>
    </lineage>
</organism>
<dbReference type="EMBL" id="JARJCM010000009">
    <property type="protein sequence ID" value="KAJ7043788.1"/>
    <property type="molecule type" value="Genomic_DNA"/>
</dbReference>
<feature type="compositionally biased region" description="Polar residues" evidence="1">
    <location>
        <begin position="41"/>
        <end position="55"/>
    </location>
</feature>
<comment type="caution">
    <text evidence="2">The sequence shown here is derived from an EMBL/GenBank/DDBJ whole genome shotgun (WGS) entry which is preliminary data.</text>
</comment>
<proteinExistence type="predicted"/>
<sequence length="140" mass="14792">MPLFKSALFPIPLQSDGGTALREMGGPLIIDLEARSGTGQNFGISTSNLGPNRTKTGGVGQNARSKPDKIFEIEHKSQLNFGAQIASTGLMPYGSPGWVQTGQKSPNPAKKCPDKNAPIPEFWDLALKSIIRGPEMGGTG</sequence>
<dbReference type="Proteomes" id="UP001218188">
    <property type="component" value="Unassembled WGS sequence"/>
</dbReference>
<keyword evidence="3" id="KW-1185">Reference proteome</keyword>
<protein>
    <submittedName>
        <fullName evidence="2">Uncharacterized protein</fullName>
    </submittedName>
</protein>
<name>A0AAD6TGF5_9AGAR</name>
<gene>
    <name evidence="2" type="ORF">C8F04DRAFT_1175538</name>
</gene>
<reference evidence="2" key="1">
    <citation type="submission" date="2023-03" db="EMBL/GenBank/DDBJ databases">
        <title>Massive genome expansion in bonnet fungi (Mycena s.s.) driven by repeated elements and novel gene families across ecological guilds.</title>
        <authorList>
            <consortium name="Lawrence Berkeley National Laboratory"/>
            <person name="Harder C.B."/>
            <person name="Miyauchi S."/>
            <person name="Viragh M."/>
            <person name="Kuo A."/>
            <person name="Thoen E."/>
            <person name="Andreopoulos B."/>
            <person name="Lu D."/>
            <person name="Skrede I."/>
            <person name="Drula E."/>
            <person name="Henrissat B."/>
            <person name="Morin E."/>
            <person name="Kohler A."/>
            <person name="Barry K."/>
            <person name="LaButti K."/>
            <person name="Morin E."/>
            <person name="Salamov A."/>
            <person name="Lipzen A."/>
            <person name="Mereny Z."/>
            <person name="Hegedus B."/>
            <person name="Baldrian P."/>
            <person name="Stursova M."/>
            <person name="Weitz H."/>
            <person name="Taylor A."/>
            <person name="Grigoriev I.V."/>
            <person name="Nagy L.G."/>
            <person name="Martin F."/>
            <person name="Kauserud H."/>
        </authorList>
    </citation>
    <scope>NUCLEOTIDE SEQUENCE</scope>
    <source>
        <strain evidence="2">CBHHK200</strain>
    </source>
</reference>
<evidence type="ECO:0000256" key="1">
    <source>
        <dbReference type="SAM" id="MobiDB-lite"/>
    </source>
</evidence>
<dbReference type="AlphaFoldDB" id="A0AAD6TGF5"/>
<evidence type="ECO:0000313" key="2">
    <source>
        <dbReference type="EMBL" id="KAJ7043788.1"/>
    </source>
</evidence>
<feature type="region of interest" description="Disordered" evidence="1">
    <location>
        <begin position="96"/>
        <end position="117"/>
    </location>
</feature>
<feature type="region of interest" description="Disordered" evidence="1">
    <location>
        <begin position="41"/>
        <end position="65"/>
    </location>
</feature>
<accession>A0AAD6TGF5</accession>